<reference evidence="1" key="1">
    <citation type="submission" date="2020-06" db="EMBL/GenBank/DDBJ databases">
        <authorList>
            <consortium name="Plant Systems Biology data submission"/>
        </authorList>
    </citation>
    <scope>NUCLEOTIDE SEQUENCE</scope>
    <source>
        <strain evidence="1">D6</strain>
    </source>
</reference>
<protein>
    <submittedName>
        <fullName evidence="1">Uncharacterized protein</fullName>
    </submittedName>
</protein>
<dbReference type="SUPFAM" id="SSF51126">
    <property type="entry name" value="Pectin lyase-like"/>
    <property type="match status" value="1"/>
</dbReference>
<dbReference type="InterPro" id="IPR011050">
    <property type="entry name" value="Pectin_lyase_fold/virulence"/>
</dbReference>
<proteinExistence type="predicted"/>
<organism evidence="1 2">
    <name type="scientific">Seminavis robusta</name>
    <dbReference type="NCBI Taxonomy" id="568900"/>
    <lineage>
        <taxon>Eukaryota</taxon>
        <taxon>Sar</taxon>
        <taxon>Stramenopiles</taxon>
        <taxon>Ochrophyta</taxon>
        <taxon>Bacillariophyta</taxon>
        <taxon>Bacillariophyceae</taxon>
        <taxon>Bacillariophycidae</taxon>
        <taxon>Naviculales</taxon>
        <taxon>Naviculaceae</taxon>
        <taxon>Seminavis</taxon>
    </lineage>
</organism>
<sequence length="424" mass="47030">MREIYKRLWSSQLPKGTAEDNVTLWFSGDSGINISHSTNIHLRGQQGKASIIIDYDPPPPPNPTFKEKSGITLQLYNCTQVVVQDVVVRAAPFMAVTAFQGGGDHIFRRLRFVPRSDRTLVAVRDAIHFSDLRKGPTILDSNIGYSGDDFLNVHTTLLLVLECDRTTQLRMECLLVNPRVMANAKSNTVYGTFSVLPFVVSGDHLSFFAWPSTDMVMSPLIQSAVVVQLEDVSEVYGHIAQRALPPMLEYPPSMSWHEATNQTHKFDAGEVWRVVLEMRHDFSSSALPPPVGIGTIATIDTIATAGAKLINNTFLHSHCNLGRFKSPGGVIQGNVFHQAWKPNLELTALPQFLEGPVDVRDILVADNLFLGVGPDDPVHCGPFCEKPECHPCYQCPHCHRDTPWARNITLRNNTIIKSTDLSGE</sequence>
<keyword evidence="2" id="KW-1185">Reference proteome</keyword>
<dbReference type="Proteomes" id="UP001153069">
    <property type="component" value="Unassembled WGS sequence"/>
</dbReference>
<accession>A0A9N8D915</accession>
<name>A0A9N8D915_9STRA</name>
<comment type="caution">
    <text evidence="1">The sequence shown here is derived from an EMBL/GenBank/DDBJ whole genome shotgun (WGS) entry which is preliminary data.</text>
</comment>
<dbReference type="AlphaFoldDB" id="A0A9N8D915"/>
<dbReference type="EMBL" id="CAICTM010000020">
    <property type="protein sequence ID" value="CAB9497445.1"/>
    <property type="molecule type" value="Genomic_DNA"/>
</dbReference>
<evidence type="ECO:0000313" key="2">
    <source>
        <dbReference type="Proteomes" id="UP001153069"/>
    </source>
</evidence>
<evidence type="ECO:0000313" key="1">
    <source>
        <dbReference type="EMBL" id="CAB9497445.1"/>
    </source>
</evidence>
<gene>
    <name evidence="1" type="ORF">SEMRO_20_G013940.1</name>
</gene>